<feature type="region of interest" description="Disordered" evidence="2">
    <location>
        <begin position="206"/>
        <end position="242"/>
    </location>
</feature>
<dbReference type="InterPro" id="IPR051498">
    <property type="entry name" value="Phosducin-like_chap/apop_reg"/>
</dbReference>
<comment type="similarity">
    <text evidence="1">Belongs to the phosducin family.</text>
</comment>
<dbReference type="SUPFAM" id="SSF52833">
    <property type="entry name" value="Thioredoxin-like"/>
    <property type="match status" value="1"/>
</dbReference>
<protein>
    <submittedName>
        <fullName evidence="4">Phosducin-like protein</fullName>
    </submittedName>
</protein>
<dbReference type="EMBL" id="ADBJ01000060">
    <property type="protein sequence ID" value="EFA74928.1"/>
    <property type="molecule type" value="Genomic_DNA"/>
</dbReference>
<dbReference type="GO" id="GO:0006457">
    <property type="term" value="P:protein folding"/>
    <property type="evidence" value="ECO:0007669"/>
    <property type="project" value="TreeGrafter"/>
</dbReference>
<dbReference type="Pfam" id="PF02114">
    <property type="entry name" value="Phosducin"/>
    <property type="match status" value="1"/>
</dbReference>
<proteinExistence type="inferred from homology"/>
<dbReference type="PANTHER" id="PTHR45809">
    <property type="entry name" value="VIRAL IAP-ASSOCIATED FACTOR HOMOLOG"/>
    <property type="match status" value="1"/>
</dbReference>
<evidence type="ECO:0000256" key="2">
    <source>
        <dbReference type="SAM" id="MobiDB-lite"/>
    </source>
</evidence>
<reference evidence="4 5" key="1">
    <citation type="journal article" date="2011" name="Genome Res.">
        <title>Phylogeny-wide analysis of social amoeba genomes highlights ancient origins for complex intercellular communication.</title>
        <authorList>
            <person name="Heidel A.J."/>
            <person name="Lawal H.M."/>
            <person name="Felder M."/>
            <person name="Schilde C."/>
            <person name="Helps N.R."/>
            <person name="Tunggal B."/>
            <person name="Rivero F."/>
            <person name="John U."/>
            <person name="Schleicher M."/>
            <person name="Eichinger L."/>
            <person name="Platzer M."/>
            <person name="Noegel A.A."/>
            <person name="Schaap P."/>
            <person name="Gloeckner G."/>
        </authorList>
    </citation>
    <scope>NUCLEOTIDE SEQUENCE [LARGE SCALE GENOMIC DNA]</scope>
    <source>
        <strain evidence="5">ATCC 26659 / Pp 5 / PN500</strain>
    </source>
</reference>
<dbReference type="AlphaFoldDB" id="D3BUZ0"/>
<dbReference type="STRING" id="670386.D3BUZ0"/>
<accession>D3BUZ0</accession>
<dbReference type="InterPro" id="IPR036249">
    <property type="entry name" value="Thioredoxin-like_sf"/>
</dbReference>
<comment type="caution">
    <text evidence="4">The sequence shown here is derived from an EMBL/GenBank/DDBJ whole genome shotgun (WGS) entry which is preliminary data.</text>
</comment>
<dbReference type="FunCoup" id="D3BUZ0">
    <property type="interactions" value="234"/>
</dbReference>
<gene>
    <name evidence="4" type="primary">phlp2</name>
    <name evidence="4" type="ORF">PPL_11962</name>
</gene>
<dbReference type="OMA" id="FCEIRAN"/>
<feature type="compositionally biased region" description="Polar residues" evidence="2">
    <location>
        <begin position="214"/>
        <end position="228"/>
    </location>
</feature>
<feature type="region of interest" description="Disordered" evidence="2">
    <location>
        <begin position="41"/>
        <end position="61"/>
    </location>
</feature>
<feature type="compositionally biased region" description="Basic and acidic residues" evidence="2">
    <location>
        <begin position="41"/>
        <end position="50"/>
    </location>
</feature>
<evidence type="ECO:0000313" key="5">
    <source>
        <dbReference type="Proteomes" id="UP000001396"/>
    </source>
</evidence>
<dbReference type="InterPro" id="IPR024253">
    <property type="entry name" value="Phosducin_thioredoxin-like_dom"/>
</dbReference>
<dbReference type="GeneID" id="31367430"/>
<evidence type="ECO:0000259" key="3">
    <source>
        <dbReference type="Pfam" id="PF02114"/>
    </source>
</evidence>
<dbReference type="InParanoid" id="D3BUZ0"/>
<evidence type="ECO:0000256" key="1">
    <source>
        <dbReference type="ARBA" id="ARBA00009686"/>
    </source>
</evidence>
<evidence type="ECO:0000313" key="4">
    <source>
        <dbReference type="EMBL" id="EFA74928.1"/>
    </source>
</evidence>
<dbReference type="GO" id="GO:0005737">
    <property type="term" value="C:cytoplasm"/>
    <property type="evidence" value="ECO:0007669"/>
    <property type="project" value="TreeGrafter"/>
</dbReference>
<dbReference type="Gene3D" id="3.40.30.10">
    <property type="entry name" value="Glutaredoxin"/>
    <property type="match status" value="1"/>
</dbReference>
<dbReference type="Proteomes" id="UP000001396">
    <property type="component" value="Unassembled WGS sequence"/>
</dbReference>
<sequence length="242" mass="27952">MSGETEWDDIQIKLGNKAAPPKKLTEDEIFDLIQEAAQYASEKEKQEKLDNASLEDLKEMEDDEDEQVLEKLRQRRIAQMKAEAEKNKFGELYEISEPAYKSEVTETTGYFVVVLLFKNGIPQCQLVNEILKELAKKHRATKFVRIRSEEAIHNYPDRNLPTILVYFNGMIVNQMITLAKMYGDQVNAKDIEWWLSRCGAVKTEMKEDPRTAKKTNITTTSKSLNSNRARIEDSDDDYSDDD</sequence>
<dbReference type="RefSeq" id="XP_020427062.1">
    <property type="nucleotide sequence ID" value="XM_020582708.1"/>
</dbReference>
<feature type="domain" description="Phosducin" evidence="3">
    <location>
        <begin position="33"/>
        <end position="202"/>
    </location>
</feature>
<dbReference type="PANTHER" id="PTHR45809:SF3">
    <property type="entry name" value="VIRAL IAP-ASSOCIATED FACTOR HOMOLOG"/>
    <property type="match status" value="1"/>
</dbReference>
<name>D3BUZ0_HETP5</name>
<dbReference type="CDD" id="cd02988">
    <property type="entry name" value="Phd_like_VIAF"/>
    <property type="match status" value="1"/>
</dbReference>
<feature type="compositionally biased region" description="Acidic residues" evidence="2">
    <location>
        <begin position="233"/>
        <end position="242"/>
    </location>
</feature>
<organism evidence="4 5">
    <name type="scientific">Heterostelium pallidum (strain ATCC 26659 / Pp 5 / PN500)</name>
    <name type="common">Cellular slime mold</name>
    <name type="synonym">Polysphondylium pallidum</name>
    <dbReference type="NCBI Taxonomy" id="670386"/>
    <lineage>
        <taxon>Eukaryota</taxon>
        <taxon>Amoebozoa</taxon>
        <taxon>Evosea</taxon>
        <taxon>Eumycetozoa</taxon>
        <taxon>Dictyostelia</taxon>
        <taxon>Acytosteliales</taxon>
        <taxon>Acytosteliaceae</taxon>
        <taxon>Heterostelium</taxon>
    </lineage>
</organism>
<keyword evidence="5" id="KW-1185">Reference proteome</keyword>